<evidence type="ECO:0000256" key="15">
    <source>
        <dbReference type="ARBA" id="ARBA00047527"/>
    </source>
</evidence>
<keyword evidence="8" id="KW-0131">Cell cycle</keyword>
<evidence type="ECO:0000256" key="2">
    <source>
        <dbReference type="ARBA" id="ARBA00004752"/>
    </source>
</evidence>
<dbReference type="OrthoDB" id="2082536at2"/>
<organism evidence="17 18">
    <name type="scientific">Alkaliphilus serpentinus</name>
    <dbReference type="NCBI Taxonomy" id="1482731"/>
    <lineage>
        <taxon>Bacteria</taxon>
        <taxon>Bacillati</taxon>
        <taxon>Bacillota</taxon>
        <taxon>Clostridia</taxon>
        <taxon>Peptostreptococcales</taxon>
        <taxon>Natronincolaceae</taxon>
        <taxon>Alkaliphilus</taxon>
    </lineage>
</organism>
<dbReference type="EC" id="2.5.1.7" evidence="11"/>
<name>A0A833HRD9_9FIRM</name>
<sequence length="123" mass="13489">MSKFEVIGGNKIVGELEVQGAKNSVLPILAATVLNSGINIVHDIPMLSDVEIMIQILESVGCKVTREGNTVVVDSKNLNNYEIPEKLVREMRSSIIFLGAMLARCGRVKISYPGGWDNTWEKS</sequence>
<dbReference type="InterPro" id="IPR036968">
    <property type="entry name" value="Enolpyruvate_Tfrase_sf"/>
</dbReference>
<evidence type="ECO:0000256" key="13">
    <source>
        <dbReference type="ARBA" id="ARBA00042443"/>
    </source>
</evidence>
<evidence type="ECO:0000313" key="18">
    <source>
        <dbReference type="Proteomes" id="UP000465601"/>
    </source>
</evidence>
<dbReference type="PANTHER" id="PTHR43783:SF1">
    <property type="entry name" value="UDP-N-ACETYLGLUCOSAMINE 1-CARBOXYVINYLTRANSFERASE"/>
    <property type="match status" value="1"/>
</dbReference>
<dbReference type="InterPro" id="IPR050068">
    <property type="entry name" value="MurA_subfamily"/>
</dbReference>
<evidence type="ECO:0000256" key="14">
    <source>
        <dbReference type="ARBA" id="ARBA00042842"/>
    </source>
</evidence>
<evidence type="ECO:0000256" key="4">
    <source>
        <dbReference type="ARBA" id="ARBA00022618"/>
    </source>
</evidence>
<comment type="caution">
    <text evidence="17">The sequence shown here is derived from an EMBL/GenBank/DDBJ whole genome shotgun (WGS) entry which is preliminary data.</text>
</comment>
<dbReference type="GO" id="GO:0008360">
    <property type="term" value="P:regulation of cell shape"/>
    <property type="evidence" value="ECO:0007669"/>
    <property type="project" value="UniProtKB-KW"/>
</dbReference>
<proteinExistence type="inferred from homology"/>
<evidence type="ECO:0000256" key="6">
    <source>
        <dbReference type="ARBA" id="ARBA00022960"/>
    </source>
</evidence>
<dbReference type="Proteomes" id="UP000465601">
    <property type="component" value="Unassembled WGS sequence"/>
</dbReference>
<evidence type="ECO:0000256" key="11">
    <source>
        <dbReference type="ARBA" id="ARBA00039108"/>
    </source>
</evidence>
<evidence type="ECO:0000256" key="10">
    <source>
        <dbReference type="ARBA" id="ARBA00038367"/>
    </source>
</evidence>
<keyword evidence="18" id="KW-1185">Reference proteome</keyword>
<evidence type="ECO:0000313" key="17">
    <source>
        <dbReference type="EMBL" id="KAB3533192.1"/>
    </source>
</evidence>
<comment type="pathway">
    <text evidence="2">Cell wall biogenesis; peptidoglycan biosynthesis.</text>
</comment>
<dbReference type="SUPFAM" id="SSF55205">
    <property type="entry name" value="EPT/RTPC-like"/>
    <property type="match status" value="1"/>
</dbReference>
<reference evidence="17 18" key="1">
    <citation type="submission" date="2019-10" db="EMBL/GenBank/DDBJ databases">
        <title>Alkaliphilus serpentinus sp. nov. and Alkaliphilus pronyensis sp. nov., two novel anaerobic alkaliphilic species isolated from the serpentinized-hosted hydrothermal field of the Prony Bay (New Caledonia).</title>
        <authorList>
            <person name="Postec A."/>
        </authorList>
    </citation>
    <scope>NUCLEOTIDE SEQUENCE [LARGE SCALE GENOMIC DNA]</scope>
    <source>
        <strain evidence="17 18">LacT</strain>
    </source>
</reference>
<dbReference type="GO" id="GO:0051301">
    <property type="term" value="P:cell division"/>
    <property type="evidence" value="ECO:0007669"/>
    <property type="project" value="UniProtKB-KW"/>
</dbReference>
<evidence type="ECO:0000256" key="1">
    <source>
        <dbReference type="ARBA" id="ARBA00004496"/>
    </source>
</evidence>
<accession>A0A833HRD9</accession>
<evidence type="ECO:0000256" key="8">
    <source>
        <dbReference type="ARBA" id="ARBA00023306"/>
    </source>
</evidence>
<keyword evidence="3" id="KW-0963">Cytoplasm</keyword>
<comment type="similarity">
    <text evidence="10">Belongs to the EPSP synthase family. MurA subfamily.</text>
</comment>
<evidence type="ECO:0000256" key="9">
    <source>
        <dbReference type="ARBA" id="ARBA00023316"/>
    </source>
</evidence>
<dbReference type="InterPro" id="IPR013792">
    <property type="entry name" value="RNA3'P_cycl/enolpyr_Trfase_a/b"/>
</dbReference>
<dbReference type="GO" id="GO:0005737">
    <property type="term" value="C:cytoplasm"/>
    <property type="evidence" value="ECO:0007669"/>
    <property type="project" value="UniProtKB-SubCell"/>
</dbReference>
<keyword evidence="6" id="KW-0133">Cell shape</keyword>
<evidence type="ECO:0000256" key="12">
    <source>
        <dbReference type="ARBA" id="ARBA00039754"/>
    </source>
</evidence>
<gene>
    <name evidence="17" type="ORF">F8153_01195</name>
</gene>
<keyword evidence="4" id="KW-0132">Cell division</keyword>
<keyword evidence="5 17" id="KW-0808">Transferase</keyword>
<dbReference type="GO" id="GO:0009252">
    <property type="term" value="P:peptidoglycan biosynthetic process"/>
    <property type="evidence" value="ECO:0007669"/>
    <property type="project" value="UniProtKB-KW"/>
</dbReference>
<dbReference type="GO" id="GO:0071555">
    <property type="term" value="P:cell wall organization"/>
    <property type="evidence" value="ECO:0007669"/>
    <property type="project" value="UniProtKB-KW"/>
</dbReference>
<evidence type="ECO:0000256" key="3">
    <source>
        <dbReference type="ARBA" id="ARBA00022490"/>
    </source>
</evidence>
<feature type="domain" description="Enolpyruvate transferase" evidence="16">
    <location>
        <begin position="8"/>
        <end position="114"/>
    </location>
</feature>
<dbReference type="RefSeq" id="WP_151864518.1">
    <property type="nucleotide sequence ID" value="NZ_WBZB01000004.1"/>
</dbReference>
<keyword evidence="7" id="KW-0573">Peptidoglycan synthesis</keyword>
<comment type="catalytic activity">
    <reaction evidence="15">
        <text>phosphoenolpyruvate + UDP-N-acetyl-alpha-D-glucosamine = UDP-N-acetyl-3-O-(1-carboxyvinyl)-alpha-D-glucosamine + phosphate</text>
        <dbReference type="Rhea" id="RHEA:18681"/>
        <dbReference type="ChEBI" id="CHEBI:43474"/>
        <dbReference type="ChEBI" id="CHEBI:57705"/>
        <dbReference type="ChEBI" id="CHEBI:58702"/>
        <dbReference type="ChEBI" id="CHEBI:68483"/>
        <dbReference type="EC" id="2.5.1.7"/>
    </reaction>
</comment>
<evidence type="ECO:0000259" key="16">
    <source>
        <dbReference type="Pfam" id="PF00275"/>
    </source>
</evidence>
<dbReference type="AlphaFoldDB" id="A0A833HRD9"/>
<dbReference type="PANTHER" id="PTHR43783">
    <property type="entry name" value="UDP-N-ACETYLGLUCOSAMINE 1-CARBOXYVINYLTRANSFERASE"/>
    <property type="match status" value="1"/>
</dbReference>
<dbReference type="Gene3D" id="3.65.10.10">
    <property type="entry name" value="Enolpyruvate transferase domain"/>
    <property type="match status" value="2"/>
</dbReference>
<evidence type="ECO:0000256" key="5">
    <source>
        <dbReference type="ARBA" id="ARBA00022679"/>
    </source>
</evidence>
<dbReference type="EMBL" id="WBZB01000004">
    <property type="protein sequence ID" value="KAB3533192.1"/>
    <property type="molecule type" value="Genomic_DNA"/>
</dbReference>
<keyword evidence="9" id="KW-0961">Cell wall biogenesis/degradation</keyword>
<evidence type="ECO:0000256" key="7">
    <source>
        <dbReference type="ARBA" id="ARBA00022984"/>
    </source>
</evidence>
<comment type="subcellular location">
    <subcellularLocation>
        <location evidence="1">Cytoplasm</location>
    </subcellularLocation>
</comment>
<dbReference type="Pfam" id="PF00275">
    <property type="entry name" value="EPSP_synthase"/>
    <property type="match status" value="1"/>
</dbReference>
<dbReference type="GO" id="GO:0008760">
    <property type="term" value="F:UDP-N-acetylglucosamine 1-carboxyvinyltransferase activity"/>
    <property type="evidence" value="ECO:0007669"/>
    <property type="project" value="UniProtKB-EC"/>
</dbReference>
<dbReference type="InterPro" id="IPR001986">
    <property type="entry name" value="Enolpyruvate_Tfrase_dom"/>
</dbReference>
<protein>
    <recommendedName>
        <fullName evidence="12">UDP-N-acetylglucosamine 1-carboxyvinyltransferase</fullName>
        <ecNumber evidence="11">2.5.1.7</ecNumber>
    </recommendedName>
    <alternativeName>
        <fullName evidence="13">Enoylpyruvate transferase</fullName>
    </alternativeName>
    <alternativeName>
        <fullName evidence="14">UDP-N-acetylglucosamine enolpyruvyl transferase</fullName>
    </alternativeName>
</protein>